<organism evidence="3 4">
    <name type="scientific">Rhizoctonia solani</name>
    <dbReference type="NCBI Taxonomy" id="456999"/>
    <lineage>
        <taxon>Eukaryota</taxon>
        <taxon>Fungi</taxon>
        <taxon>Dikarya</taxon>
        <taxon>Basidiomycota</taxon>
        <taxon>Agaricomycotina</taxon>
        <taxon>Agaricomycetes</taxon>
        <taxon>Cantharellales</taxon>
        <taxon>Ceratobasidiaceae</taxon>
        <taxon>Rhizoctonia</taxon>
    </lineage>
</organism>
<dbReference type="EMBL" id="CYGV01001457">
    <property type="protein sequence ID" value="CUA74554.1"/>
    <property type="molecule type" value="Genomic_DNA"/>
</dbReference>
<dbReference type="Proteomes" id="UP000044841">
    <property type="component" value="Unassembled WGS sequence"/>
</dbReference>
<dbReference type="InterPro" id="IPR024983">
    <property type="entry name" value="CHAT_dom"/>
</dbReference>
<feature type="region of interest" description="Disordered" evidence="1">
    <location>
        <begin position="1500"/>
        <end position="1532"/>
    </location>
</feature>
<keyword evidence="4" id="KW-1185">Reference proteome</keyword>
<feature type="region of interest" description="Disordered" evidence="1">
    <location>
        <begin position="1"/>
        <end position="398"/>
    </location>
</feature>
<dbReference type="Pfam" id="PF12770">
    <property type="entry name" value="CHAT"/>
    <property type="match status" value="1"/>
</dbReference>
<proteinExistence type="predicted"/>
<feature type="compositionally biased region" description="Polar residues" evidence="1">
    <location>
        <begin position="312"/>
        <end position="333"/>
    </location>
</feature>
<feature type="domain" description="CHAT" evidence="2">
    <location>
        <begin position="1337"/>
        <end position="1687"/>
    </location>
</feature>
<feature type="compositionally biased region" description="Pro residues" evidence="1">
    <location>
        <begin position="376"/>
        <end position="387"/>
    </location>
</feature>
<feature type="compositionally biased region" description="Pro residues" evidence="1">
    <location>
        <begin position="285"/>
        <end position="294"/>
    </location>
</feature>
<gene>
    <name evidence="3" type="ORF">RSOLAG22IIIB_11284</name>
</gene>
<protein>
    <submittedName>
        <fullName evidence="3">Tetratricopeptide repeat protein 28</fullName>
    </submittedName>
</protein>
<evidence type="ECO:0000256" key="1">
    <source>
        <dbReference type="SAM" id="MobiDB-lite"/>
    </source>
</evidence>
<name>A0A0K6G886_9AGAM</name>
<feature type="compositionally biased region" description="Polar residues" evidence="1">
    <location>
        <begin position="1"/>
        <end position="12"/>
    </location>
</feature>
<feature type="compositionally biased region" description="Acidic residues" evidence="1">
    <location>
        <begin position="59"/>
        <end position="70"/>
    </location>
</feature>
<evidence type="ECO:0000313" key="4">
    <source>
        <dbReference type="Proteomes" id="UP000044841"/>
    </source>
</evidence>
<feature type="compositionally biased region" description="Basic and acidic residues" evidence="1">
    <location>
        <begin position="231"/>
        <end position="244"/>
    </location>
</feature>
<reference evidence="3 4" key="1">
    <citation type="submission" date="2015-07" db="EMBL/GenBank/DDBJ databases">
        <authorList>
            <person name="Noorani M."/>
        </authorList>
    </citation>
    <scope>NUCLEOTIDE SEQUENCE [LARGE SCALE GENOMIC DNA]</scope>
    <source>
        <strain evidence="3">BBA 69670</strain>
    </source>
</reference>
<evidence type="ECO:0000313" key="3">
    <source>
        <dbReference type="EMBL" id="CUA74554.1"/>
    </source>
</evidence>
<accession>A0A0K6G886</accession>
<feature type="region of interest" description="Disordered" evidence="1">
    <location>
        <begin position="459"/>
        <end position="523"/>
    </location>
</feature>
<evidence type="ECO:0000259" key="2">
    <source>
        <dbReference type="Pfam" id="PF12770"/>
    </source>
</evidence>
<feature type="compositionally biased region" description="Acidic residues" evidence="1">
    <location>
        <begin position="13"/>
        <end position="45"/>
    </location>
</feature>
<sequence>MFSFFQGGNQDDPSSDEEFDQQGADEELVEEDVGGEEENDGDGEEGVTHHQWGHHQEDSGEEEPSDDEENVAYAQQEDVDEEEVSEREASEREASDEEEEGAAYSQPNLVQVSSDEEEEPVIHARNPAQWRRTQQDEDEEEVSEREASDVEEEDPADSPRQLVQVSSDEEEEPAAYAQHNPAQWRRTEQDEDEDEDAMSERAASDGGASEEENVPHSQWHHPQEYLVQSHRSQEDSAQWHHAQEDTDEERSEQGDTPSQSPLGQDRELPISFPHPSVGEHSAQSPPSPSDPPSPDAGYSFSAPGHVPWAPPSSGSPLPSTRSLNVHEQISQNYPSFTPSPAPGGFPPSSETRYNKSLPQVPAPPFHHQQGDTPPFYQHPPSFPPAPQPGHGYGQQAYPTATNIGHTYEQQGYPAPGHSYSQQSYPTATNPGNVYGQQAYPMATSAGHFYEQQGYPTATNAGHPYGQQVYPTGTRGAPGNAQPSYYNASTPASRAPPSAPSEQSGFPPNLAMSSAPPPLVSVMHSEDFSGGRNDAPGDQIITGYRPYGRAVDEVNMTFDTTASLLSDVLEAPTFSHPASEAPGVSSGIPFMGLETGLDMPSFSKIDTKTVSVQSQSIEYGLTDLRKKNLTTGREADASRIRPILQLGQTLNNEASNLEARMRNGDRLNAEFLKQAKKTLNEFRELLELIHLPSTRNDSSHRPLLDMSLSVLAMLARSLFSLPKSSNSQEYFRLSKLGLLIATAYLPESHPAKPIIASHWGTLYLERFQFYGNKSHITQAIKFHRQSVEAMPVDYPRRAMFVAWLGRSYLARFEDSQSAEDLKNGIEYSSQAWKGIRSKPGSATVEEKKYIFEGASRGLQCLIEHVGGSNSITLINTGIREWRSTLYDLLKYDRTAGDLKAGCMRILGFLYITRFNQLGSRYPRDLERGLTFLASAVALLPERHQDYLSTLCVFAYSLATRSGAKAGPDSELAFGFLELAERLTKSVPAFEPHLLACFGDLYKSLSRQGADLVNITKAIEYYTCALTHPVCRPGSRLWAKVRQRLGVCRLYEYNQTRKPAEAAVKLELALREFIHVTLSPRGHLFDRFTAACSWATHAASHPMFRAQSLYGYETTMELIPLLANFGAVPDQRRKATQRAGQLATEAAATAIKVGNNVLALALLEQGRSIKWNHMLQLQSPLHTLKLSPGGELLANRLEEILKSLQLGGSASSATSTKQSSHGDLDLQDRYQQVLDEIRRMKGFANFMRPKPIEDLVKAAHNGPAVVINIHKSRCDALVVHPFKGKAGASGVQHIPLPELSPDRVIKMRDAIDQSLEKISSARGSTKEKQQSQGTKQLEAELRNLWYWVVEPILKGLKYKPRSPRDPDPNKLPRVTWCATGPLSFLPLHAAGDYTDPSKRTYEYVVSSYTPTLTALVPDSHHDVLPKDTCDILMVNPETGSGKDALPAAEVELKCITRHFRTATGSLGRRLGDEAENLSWIWESAANSSNNPQAQTTTHFSLDLDGVSDDESNQGPKTKLPLNPGQLSHYTRLDGPKASPEKVYEEMQKHDWVHFACHAVQNNGDPAKCGFYLRGKLLSLQKIARMRYERRGLAFLSACRTAKGDQNLPDEAVHLASGMLMIGYLSVIATLWPVRDSDAPFVTNIVYKRLLVDEGMKCQKSAVALHTALDKLRKEPGVRLPDWISFVHYGA</sequence>
<feature type="compositionally biased region" description="Acidic residues" evidence="1">
    <location>
        <begin position="136"/>
        <end position="156"/>
    </location>
</feature>